<dbReference type="InParanoid" id="C4QWP1"/>
<sequence>MTLELDIKVEELSINPESGLNLPLDWEKPVIPENYNQNGSQGVRKEIDEQSAKLILLLNLIDEYERNLVGICDKLEAGFLQLSRAKFYNPNRFDSSYYDLRELKAQSQFKDGKLSMQEAPKPGSKSEEKEKEKEAEVSTLRNRHQKSLKTVKEEKLDEKSKNSSFKDPIKMFGAILPASLYESQAAFKQALKLLVEKKRLVAEMSVLFDRIEEIEMENAKAESKDKDNVQEDDSPKKHNEQQTSV</sequence>
<feature type="compositionally biased region" description="Basic and acidic residues" evidence="2">
    <location>
        <begin position="150"/>
        <end position="161"/>
    </location>
</feature>
<dbReference type="STRING" id="644223.C4QWP1"/>
<dbReference type="RefSeq" id="XP_002489945.1">
    <property type="nucleotide sequence ID" value="XM_002489900.1"/>
</dbReference>
<dbReference type="KEGG" id="ppa:PAS_chr1-1_0493"/>
<evidence type="ECO:0000256" key="1">
    <source>
        <dbReference type="ARBA" id="ARBA00093634"/>
    </source>
</evidence>
<dbReference type="EMBL" id="FN392319">
    <property type="protein sequence ID" value="CAY67664.1"/>
    <property type="molecule type" value="Genomic_DNA"/>
</dbReference>
<reference evidence="3 4" key="1">
    <citation type="journal article" date="2009" name="Nat. Biotechnol.">
        <title>Genome sequence of the recombinant protein production host Pichia pastoris.</title>
        <authorList>
            <person name="De Schutter K."/>
            <person name="Lin Y.C."/>
            <person name="Tiels P."/>
            <person name="Van Hecke A."/>
            <person name="Glinka S."/>
            <person name="Weber-Lehmann J."/>
            <person name="Rouze P."/>
            <person name="Van de Peer Y."/>
            <person name="Callewaert N."/>
        </authorList>
    </citation>
    <scope>NUCLEOTIDE SEQUENCE [LARGE SCALE GENOMIC DNA]</scope>
    <source>
        <strain evidence="4">GS115 / ATCC 20864</strain>
    </source>
</reference>
<dbReference type="FunCoup" id="C4QWP1">
    <property type="interactions" value="64"/>
</dbReference>
<dbReference type="Pfam" id="PF21730">
    <property type="entry name" value="Vma22_CCDC115"/>
    <property type="match status" value="1"/>
</dbReference>
<dbReference type="AlphaFoldDB" id="C4QWP1"/>
<dbReference type="InterPro" id="IPR040357">
    <property type="entry name" value="Vma22/CCDC115"/>
</dbReference>
<organism evidence="3 4">
    <name type="scientific">Komagataella phaffii (strain GS115 / ATCC 20864)</name>
    <name type="common">Yeast</name>
    <name type="synonym">Pichia pastoris</name>
    <dbReference type="NCBI Taxonomy" id="644223"/>
    <lineage>
        <taxon>Eukaryota</taxon>
        <taxon>Fungi</taxon>
        <taxon>Dikarya</taxon>
        <taxon>Ascomycota</taxon>
        <taxon>Saccharomycotina</taxon>
        <taxon>Pichiomycetes</taxon>
        <taxon>Pichiales</taxon>
        <taxon>Pichiaceae</taxon>
        <taxon>Komagataella</taxon>
    </lineage>
</organism>
<evidence type="ECO:0000256" key="2">
    <source>
        <dbReference type="SAM" id="MobiDB-lite"/>
    </source>
</evidence>
<dbReference type="Proteomes" id="UP000000314">
    <property type="component" value="Chromosome 1"/>
</dbReference>
<dbReference type="GO" id="GO:0070072">
    <property type="term" value="P:vacuolar proton-transporting V-type ATPase complex assembly"/>
    <property type="evidence" value="ECO:0007669"/>
    <property type="project" value="InterPro"/>
</dbReference>
<accession>C4QWP1</accession>
<dbReference type="PANTHER" id="PTHR31996">
    <property type="entry name" value="COILED-COIL DOMAIN-CONTAINING PROTEIN 115"/>
    <property type="match status" value="1"/>
</dbReference>
<dbReference type="PANTHER" id="PTHR31996:SF2">
    <property type="entry name" value="COILED-COIL DOMAIN-CONTAINING PROTEIN 115"/>
    <property type="match status" value="1"/>
</dbReference>
<feature type="region of interest" description="Disordered" evidence="2">
    <location>
        <begin position="216"/>
        <end position="245"/>
    </location>
</feature>
<dbReference type="GO" id="GO:1990871">
    <property type="term" value="C:Vma12-Vma22 assembly complex"/>
    <property type="evidence" value="ECO:0007669"/>
    <property type="project" value="TreeGrafter"/>
</dbReference>
<dbReference type="OrthoDB" id="408631at2759"/>
<protein>
    <recommendedName>
        <fullName evidence="1">Vacuolar ATPase assembly protein VMA22</fullName>
    </recommendedName>
</protein>
<evidence type="ECO:0000313" key="3">
    <source>
        <dbReference type="EMBL" id="CAY67664.1"/>
    </source>
</evidence>
<feature type="region of interest" description="Disordered" evidence="2">
    <location>
        <begin position="111"/>
        <end position="163"/>
    </location>
</feature>
<proteinExistence type="predicted"/>
<dbReference type="HOGENOM" id="CLU_1133939_0_0_1"/>
<name>C4QWP1_KOMPG</name>
<dbReference type="GO" id="GO:0051082">
    <property type="term" value="F:unfolded protein binding"/>
    <property type="evidence" value="ECO:0007669"/>
    <property type="project" value="TreeGrafter"/>
</dbReference>
<feature type="compositionally biased region" description="Basic and acidic residues" evidence="2">
    <location>
        <begin position="124"/>
        <end position="136"/>
    </location>
</feature>
<keyword evidence="4" id="KW-1185">Reference proteome</keyword>
<evidence type="ECO:0000313" key="4">
    <source>
        <dbReference type="Proteomes" id="UP000000314"/>
    </source>
</evidence>
<dbReference type="OMA" id="RANYAHH"/>
<gene>
    <name evidence="3" type="ordered locus">PAS_chr1-1_0493</name>
</gene>
<dbReference type="GeneID" id="8196790"/>